<dbReference type="GO" id="GO:0008198">
    <property type="term" value="F:ferrous iron binding"/>
    <property type="evidence" value="ECO:0007669"/>
    <property type="project" value="InterPro"/>
</dbReference>
<comment type="cofactor">
    <cofactor evidence="1">
        <name>Zn(2+)</name>
        <dbReference type="ChEBI" id="CHEBI:29105"/>
    </cofactor>
</comment>
<dbReference type="SUPFAM" id="SSF53213">
    <property type="entry name" value="LigB-like"/>
    <property type="match status" value="1"/>
</dbReference>
<dbReference type="PANTHER" id="PTHR30096:SF0">
    <property type="entry name" value="4,5-DOPA DIOXYGENASE EXTRADIOL-LIKE PROTEIN"/>
    <property type="match status" value="1"/>
</dbReference>
<dbReference type="CDD" id="cd07363">
    <property type="entry name" value="45_DOPA_Dioxygenase"/>
    <property type="match status" value="1"/>
</dbReference>
<keyword evidence="3" id="KW-0479">Metal-binding</keyword>
<gene>
    <name evidence="7" type="ORF">SSOP1_2191</name>
</gene>
<comment type="similarity">
    <text evidence="2">Belongs to the DODA-type extradiol aromatic ring-opening dioxygenase family.</text>
</comment>
<evidence type="ECO:0000256" key="5">
    <source>
        <dbReference type="ARBA" id="ARBA00023002"/>
    </source>
</evidence>
<organism evidence="7 8">
    <name type="scientific">Saccharolobus solfataricus</name>
    <name type="common">Sulfolobus solfataricus</name>
    <dbReference type="NCBI Taxonomy" id="2287"/>
    <lineage>
        <taxon>Archaea</taxon>
        <taxon>Thermoproteota</taxon>
        <taxon>Thermoprotei</taxon>
        <taxon>Sulfolobales</taxon>
        <taxon>Sulfolobaceae</taxon>
        <taxon>Saccharolobus</taxon>
    </lineage>
</organism>
<dbReference type="PATRIC" id="fig|2287.9.peg.2299"/>
<dbReference type="PANTHER" id="PTHR30096">
    <property type="entry name" value="4,5-DOPA DIOXYGENASE EXTRADIOL-LIKE PROTEIN"/>
    <property type="match status" value="1"/>
</dbReference>
<keyword evidence="5" id="KW-0560">Oxidoreductase</keyword>
<dbReference type="GO" id="GO:0016702">
    <property type="term" value="F:oxidoreductase activity, acting on single donors with incorporation of molecular oxygen, incorporation of two atoms of oxygen"/>
    <property type="evidence" value="ECO:0007669"/>
    <property type="project" value="UniProtKB-ARBA"/>
</dbReference>
<name>A0A157T333_SACSO</name>
<dbReference type="InterPro" id="IPR014436">
    <property type="entry name" value="Extradiol_dOase_DODA"/>
</dbReference>
<reference evidence="8" key="1">
    <citation type="submission" date="2016-04" db="EMBL/GenBank/DDBJ databases">
        <authorList>
            <person name="Shah S.A."/>
            <person name="Garrett R.A."/>
        </authorList>
    </citation>
    <scope>NUCLEOTIDE SEQUENCE [LARGE SCALE GENOMIC DNA]</scope>
    <source>
        <strain evidence="8">ATCC 35091 / DSM 1616 / JCM 8930 / NBRC 15331 / P1</strain>
    </source>
</reference>
<dbReference type="Proteomes" id="UP000076770">
    <property type="component" value="Chromosome i"/>
</dbReference>
<evidence type="ECO:0000313" key="7">
    <source>
        <dbReference type="EMBL" id="SAI85745.1"/>
    </source>
</evidence>
<evidence type="ECO:0000256" key="2">
    <source>
        <dbReference type="ARBA" id="ARBA00007581"/>
    </source>
</evidence>
<keyword evidence="7" id="KW-0223">Dioxygenase</keyword>
<keyword evidence="4" id="KW-0862">Zinc</keyword>
<feature type="domain" description="Extradiol ring-cleavage dioxygenase class III enzyme subunit B" evidence="6">
    <location>
        <begin position="10"/>
        <end position="247"/>
    </location>
</feature>
<dbReference type="PIRSF" id="PIRSF006157">
    <property type="entry name" value="Doxgns_DODA"/>
    <property type="match status" value="1"/>
</dbReference>
<accession>A0A157T333</accession>
<dbReference type="EMBL" id="LT549890">
    <property type="protein sequence ID" value="SAI85745.1"/>
    <property type="molecule type" value="Genomic_DNA"/>
</dbReference>
<evidence type="ECO:0000256" key="4">
    <source>
        <dbReference type="ARBA" id="ARBA00022833"/>
    </source>
</evidence>
<proteinExistence type="inferred from homology"/>
<evidence type="ECO:0000256" key="3">
    <source>
        <dbReference type="ARBA" id="ARBA00022723"/>
    </source>
</evidence>
<dbReference type="GO" id="GO:0008270">
    <property type="term" value="F:zinc ion binding"/>
    <property type="evidence" value="ECO:0007669"/>
    <property type="project" value="InterPro"/>
</dbReference>
<dbReference type="Gene3D" id="3.40.830.10">
    <property type="entry name" value="LigB-like"/>
    <property type="match status" value="1"/>
</dbReference>
<dbReference type="Pfam" id="PF02900">
    <property type="entry name" value="LigB"/>
    <property type="match status" value="1"/>
</dbReference>
<protein>
    <submittedName>
        <fullName evidence="7">Extradiol ring-cleavage dioxygenase</fullName>
    </submittedName>
</protein>
<evidence type="ECO:0000313" key="8">
    <source>
        <dbReference type="Proteomes" id="UP000076770"/>
    </source>
</evidence>
<sequence length="262" mass="30381">MEFLLMTIGLFISHGSPTILIDENKWKDLLRRVGKEIEEKYKPETIIVSSPHFVSWTETFYIESSEKLECIQDYYDFPDETYKYCYNALNDTELVEEIVKNAEGKVVKDDKWGLDHGAWIPLFYMFPEYKPKVVTISITDNSPESHYEIGEKIRKAVEKLGRKAVFLATGSPTHRLDLFYFKITPKPTKFDAILMDLIKSGEFEKILKISELYPKEYQTAMPEGNLNTLHMLLGYIKPKKAEILGYDTPWPGVSMLAASFYE</sequence>
<dbReference type="InterPro" id="IPR004183">
    <property type="entry name" value="Xdiol_dOase_suB"/>
</dbReference>
<evidence type="ECO:0000256" key="1">
    <source>
        <dbReference type="ARBA" id="ARBA00001947"/>
    </source>
</evidence>
<evidence type="ECO:0000259" key="6">
    <source>
        <dbReference type="Pfam" id="PF02900"/>
    </source>
</evidence>
<dbReference type="AlphaFoldDB" id="A0A157T333"/>